<evidence type="ECO:0000256" key="1">
    <source>
        <dbReference type="ARBA" id="ARBA00010926"/>
    </source>
</evidence>
<protein>
    <submittedName>
        <fullName evidence="5">AMPKBI domain-containing protein</fullName>
    </submittedName>
</protein>
<dbReference type="Pfam" id="PF04739">
    <property type="entry name" value="AMPKBI"/>
    <property type="match status" value="1"/>
</dbReference>
<evidence type="ECO:0000313" key="4">
    <source>
        <dbReference type="Proteomes" id="UP000272942"/>
    </source>
</evidence>
<dbReference type="AlphaFoldDB" id="A0A183ABT1"/>
<reference evidence="3 4" key="2">
    <citation type="submission" date="2018-11" db="EMBL/GenBank/DDBJ databases">
        <authorList>
            <consortium name="Pathogen Informatics"/>
        </authorList>
    </citation>
    <scope>NUCLEOTIDE SEQUENCE [LARGE SCALE GENOMIC DNA]</scope>
    <source>
        <strain evidence="3 4">Egypt</strain>
    </source>
</reference>
<reference evidence="5" key="1">
    <citation type="submission" date="2016-06" db="UniProtKB">
        <authorList>
            <consortium name="WormBaseParasite"/>
        </authorList>
    </citation>
    <scope>IDENTIFICATION</scope>
</reference>
<dbReference type="OrthoDB" id="531008at2759"/>
<dbReference type="EMBL" id="UZAN01041275">
    <property type="protein sequence ID" value="VDP72532.1"/>
    <property type="molecule type" value="Genomic_DNA"/>
</dbReference>
<dbReference type="InterPro" id="IPR037256">
    <property type="entry name" value="ASC_dom_sf"/>
</dbReference>
<dbReference type="Gene3D" id="6.20.250.60">
    <property type="match status" value="1"/>
</dbReference>
<accession>A0A183ABT1</accession>
<dbReference type="SUPFAM" id="SSF160219">
    <property type="entry name" value="AMPKBI-like"/>
    <property type="match status" value="1"/>
</dbReference>
<name>A0A183ABT1_9TREM</name>
<comment type="similarity">
    <text evidence="1">Belongs to the 5'-AMP-activated protein kinase beta subunit family.</text>
</comment>
<evidence type="ECO:0000313" key="5">
    <source>
        <dbReference type="WBParaSite" id="ECPE_0000442801-mRNA-1"/>
    </source>
</evidence>
<feature type="domain" description="Association with the SNF1 complex (ASC)" evidence="2">
    <location>
        <begin position="2"/>
        <end position="33"/>
    </location>
</feature>
<evidence type="ECO:0000313" key="3">
    <source>
        <dbReference type="EMBL" id="VDP72532.1"/>
    </source>
</evidence>
<dbReference type="GO" id="GO:0005737">
    <property type="term" value="C:cytoplasm"/>
    <property type="evidence" value="ECO:0007669"/>
    <property type="project" value="UniProtKB-ARBA"/>
</dbReference>
<dbReference type="Proteomes" id="UP000272942">
    <property type="component" value="Unassembled WGS sequence"/>
</dbReference>
<dbReference type="InterPro" id="IPR006828">
    <property type="entry name" value="ASC_dom"/>
</dbReference>
<sequence>MNMDTGVHCDPNLLPQPNHVIVNHLYALSIKVSLTLNAWRLLYLPVCSFLFFTRFSRLIHCTCLSC</sequence>
<dbReference type="WBParaSite" id="ECPE_0000442801-mRNA-1">
    <property type="protein sequence ID" value="ECPE_0000442801-mRNA-1"/>
    <property type="gene ID" value="ECPE_0000442801"/>
</dbReference>
<evidence type="ECO:0000259" key="2">
    <source>
        <dbReference type="Pfam" id="PF04739"/>
    </source>
</evidence>
<gene>
    <name evidence="3" type="ORF">ECPE_LOCUS4416</name>
</gene>
<organism evidence="5">
    <name type="scientific">Echinostoma caproni</name>
    <dbReference type="NCBI Taxonomy" id="27848"/>
    <lineage>
        <taxon>Eukaryota</taxon>
        <taxon>Metazoa</taxon>
        <taxon>Spiralia</taxon>
        <taxon>Lophotrochozoa</taxon>
        <taxon>Platyhelminthes</taxon>
        <taxon>Trematoda</taxon>
        <taxon>Digenea</taxon>
        <taxon>Plagiorchiida</taxon>
        <taxon>Echinostomata</taxon>
        <taxon>Echinostomatoidea</taxon>
        <taxon>Echinostomatidae</taxon>
        <taxon>Echinostoma</taxon>
    </lineage>
</organism>
<keyword evidence="4" id="KW-1185">Reference proteome</keyword>
<proteinExistence type="inferred from homology"/>